<keyword evidence="3" id="KW-0325">Glycoprotein</keyword>
<gene>
    <name evidence="7" type="ORF">BV898_10110</name>
</gene>
<dbReference type="AlphaFoldDB" id="A0A1W0WKL6"/>
<feature type="domain" description="Leprecan-like alpha-helical" evidence="6">
    <location>
        <begin position="37"/>
        <end position="326"/>
    </location>
</feature>
<dbReference type="Proteomes" id="UP000192578">
    <property type="component" value="Unassembled WGS sequence"/>
</dbReference>
<dbReference type="InterPro" id="IPR052284">
    <property type="entry name" value="Collagen_mod_leprecan"/>
</dbReference>
<keyword evidence="2 5" id="KW-0732">Signal</keyword>
<comment type="caution">
    <text evidence="7">The sequence shown here is derived from an EMBL/GenBank/DDBJ whole genome shotgun (WGS) entry which is preliminary data.</text>
</comment>
<protein>
    <submittedName>
        <fullName evidence="7">Prolyl 3-hydroxylase 2</fullName>
    </submittedName>
</protein>
<name>A0A1W0WKL6_HYPEX</name>
<dbReference type="GO" id="GO:0005518">
    <property type="term" value="F:collagen binding"/>
    <property type="evidence" value="ECO:0007669"/>
    <property type="project" value="TreeGrafter"/>
</dbReference>
<feature type="signal peptide" evidence="5">
    <location>
        <begin position="1"/>
        <end position="26"/>
    </location>
</feature>
<dbReference type="GO" id="GO:0005783">
    <property type="term" value="C:endoplasmic reticulum"/>
    <property type="evidence" value="ECO:0007669"/>
    <property type="project" value="TreeGrafter"/>
</dbReference>
<dbReference type="EMBL" id="MTYJ01000084">
    <property type="protein sequence ID" value="OQV15719.1"/>
    <property type="molecule type" value="Genomic_DNA"/>
</dbReference>
<accession>A0A1W0WKL6</accession>
<dbReference type="Pfam" id="PF23557">
    <property type="entry name" value="TPR_leprecan"/>
    <property type="match status" value="1"/>
</dbReference>
<evidence type="ECO:0000313" key="7">
    <source>
        <dbReference type="EMBL" id="OQV15719.1"/>
    </source>
</evidence>
<dbReference type="InterPro" id="IPR011990">
    <property type="entry name" value="TPR-like_helical_dom_sf"/>
</dbReference>
<feature type="region of interest" description="Disordered" evidence="4">
    <location>
        <begin position="380"/>
        <end position="423"/>
    </location>
</feature>
<dbReference type="PANTHER" id="PTHR13986:SF8">
    <property type="entry name" value="PROLYL 3-HYDROXYLASE 1-LIKE PROTEIN"/>
    <property type="match status" value="1"/>
</dbReference>
<evidence type="ECO:0000259" key="6">
    <source>
        <dbReference type="Pfam" id="PF23557"/>
    </source>
</evidence>
<reference evidence="8" key="1">
    <citation type="submission" date="2017-01" db="EMBL/GenBank/DDBJ databases">
        <title>Comparative genomics of anhydrobiosis in the tardigrade Hypsibius dujardini.</title>
        <authorList>
            <person name="Yoshida Y."/>
            <person name="Koutsovoulos G."/>
            <person name="Laetsch D."/>
            <person name="Stevens L."/>
            <person name="Kumar S."/>
            <person name="Horikawa D."/>
            <person name="Ishino K."/>
            <person name="Komine S."/>
            <person name="Tomita M."/>
            <person name="Blaxter M."/>
            <person name="Arakawa K."/>
        </authorList>
    </citation>
    <scope>NUCLEOTIDE SEQUENCE [LARGE SCALE GENOMIC DNA]</scope>
    <source>
        <strain evidence="8">Z151</strain>
    </source>
</reference>
<evidence type="ECO:0000256" key="2">
    <source>
        <dbReference type="ARBA" id="ARBA00022729"/>
    </source>
</evidence>
<comment type="similarity">
    <text evidence="1">Belongs to the leprecan family.</text>
</comment>
<proteinExistence type="inferred from homology"/>
<dbReference type="PANTHER" id="PTHR13986">
    <property type="entry name" value="PROTEIN LYSINE HYDROXYLATION COMPLEX COMPONENT"/>
    <property type="match status" value="1"/>
</dbReference>
<dbReference type="GO" id="GO:0030199">
    <property type="term" value="P:collagen fibril organization"/>
    <property type="evidence" value="ECO:0007669"/>
    <property type="project" value="TreeGrafter"/>
</dbReference>
<feature type="chain" id="PRO_5012619175" evidence="5">
    <location>
        <begin position="27"/>
        <end position="423"/>
    </location>
</feature>
<dbReference type="OrthoDB" id="8517835at2759"/>
<keyword evidence="8" id="KW-1185">Reference proteome</keyword>
<evidence type="ECO:0000256" key="4">
    <source>
        <dbReference type="SAM" id="MobiDB-lite"/>
    </source>
</evidence>
<sequence>MLLKFFASSLLSLFLVDRLLQHDVAAVEADVDITYVQLFQSGVEAYRADKWAMCINYFSRAMDDYKFYRQQITSCRRKCHAEGATASYISNVTDVENRFFEMGVKHTLCLVNCRKAHFRGRPNTYTADVDEAFEKLVPYDYLQMCYYKSGAIDQALTAAFTFLHANPGHENMQHNVDFYLKEKGAAQQDLKNREVKPYQELFFKGVQAIDAKNYQAAMDFMERSLEEYISAEEDCRVMCEGSFDQDGMQPDMYIAVANHMTYALKCRRRCHIRLQTFDGYIASTTLFSRYYFYLEEAYAGLDQTEEACHAAESYLLFNPTDEKMLKTKGELKNLPDAQEEWFTPKPEAVTYHQREKTETALLEYIEKEFGVLVKQNAEDKAQRLKLDGSPSSPSAPVDKKASAKHDDGNAQDASKTGKEDQAF</sequence>
<dbReference type="Gene3D" id="1.25.40.10">
    <property type="entry name" value="Tetratricopeptide repeat domain"/>
    <property type="match status" value="2"/>
</dbReference>
<feature type="compositionally biased region" description="Basic and acidic residues" evidence="4">
    <location>
        <begin position="397"/>
        <end position="408"/>
    </location>
</feature>
<evidence type="ECO:0000256" key="1">
    <source>
        <dbReference type="ARBA" id="ARBA00006487"/>
    </source>
</evidence>
<evidence type="ECO:0000256" key="5">
    <source>
        <dbReference type="SAM" id="SignalP"/>
    </source>
</evidence>
<evidence type="ECO:0000256" key="3">
    <source>
        <dbReference type="ARBA" id="ARBA00023180"/>
    </source>
</evidence>
<evidence type="ECO:0000313" key="8">
    <source>
        <dbReference type="Proteomes" id="UP000192578"/>
    </source>
</evidence>
<organism evidence="7 8">
    <name type="scientific">Hypsibius exemplaris</name>
    <name type="common">Freshwater tardigrade</name>
    <dbReference type="NCBI Taxonomy" id="2072580"/>
    <lineage>
        <taxon>Eukaryota</taxon>
        <taxon>Metazoa</taxon>
        <taxon>Ecdysozoa</taxon>
        <taxon>Tardigrada</taxon>
        <taxon>Eutardigrada</taxon>
        <taxon>Parachela</taxon>
        <taxon>Hypsibioidea</taxon>
        <taxon>Hypsibiidae</taxon>
        <taxon>Hypsibius</taxon>
    </lineage>
</organism>
<dbReference type="InterPro" id="IPR056585">
    <property type="entry name" value="Leprecan_dom"/>
</dbReference>